<keyword evidence="12 14" id="KW-0472">Membrane</keyword>
<feature type="transmembrane region" description="Helical" evidence="14">
    <location>
        <begin position="51"/>
        <end position="74"/>
    </location>
</feature>
<dbReference type="InterPro" id="IPR023234">
    <property type="entry name" value="NarG-like_domain"/>
</dbReference>
<dbReference type="GO" id="GO:0009055">
    <property type="term" value="F:electron transfer activity"/>
    <property type="evidence" value="ECO:0007669"/>
    <property type="project" value="TreeGrafter"/>
</dbReference>
<feature type="transmembrane region" description="Helical" evidence="14">
    <location>
        <begin position="185"/>
        <end position="208"/>
    </location>
</feature>
<evidence type="ECO:0000256" key="11">
    <source>
        <dbReference type="ARBA" id="ARBA00023063"/>
    </source>
</evidence>
<dbReference type="AlphaFoldDB" id="A0A5C6CCF6"/>
<evidence type="ECO:0000256" key="12">
    <source>
        <dbReference type="ARBA" id="ARBA00023136"/>
    </source>
</evidence>
<evidence type="ECO:0000256" key="3">
    <source>
        <dbReference type="ARBA" id="ARBA00022475"/>
    </source>
</evidence>
<feature type="binding site" description="axial binding residue" evidence="13">
    <location>
        <position position="58"/>
    </location>
    <ligand>
        <name>heme b</name>
        <dbReference type="ChEBI" id="CHEBI:60344"/>
        <label>1</label>
    </ligand>
    <ligandPart>
        <name>Fe</name>
        <dbReference type="ChEBI" id="CHEBI:18248"/>
    </ligandPart>
</feature>
<evidence type="ECO:0000256" key="6">
    <source>
        <dbReference type="ARBA" id="ARBA00022723"/>
    </source>
</evidence>
<evidence type="ECO:0000256" key="13">
    <source>
        <dbReference type="PIRSR" id="PIRSR603816-1"/>
    </source>
</evidence>
<protein>
    <submittedName>
        <fullName evidence="16">Respiratory nitrate reductase 2 gamma chain</fullName>
        <ecNumber evidence="16">1.7.99.4</ecNumber>
    </submittedName>
</protein>
<keyword evidence="4 13" id="KW-0349">Heme</keyword>
<keyword evidence="9 16" id="KW-0560">Oxidoreductase</keyword>
<dbReference type="InterPro" id="IPR003816">
    <property type="entry name" value="Nitrate_red_gam"/>
</dbReference>
<feature type="binding site" description="axial binding residue" evidence="13">
    <location>
        <position position="68"/>
    </location>
    <ligand>
        <name>heme b</name>
        <dbReference type="ChEBI" id="CHEBI:60344"/>
        <label>1</label>
    </ligand>
    <ligandPart>
        <name>Fe</name>
        <dbReference type="ChEBI" id="CHEBI:18248"/>
    </ligandPart>
</feature>
<feature type="binding site" description="axial binding residue" evidence="13">
    <location>
        <position position="186"/>
    </location>
    <ligand>
        <name>heme b</name>
        <dbReference type="ChEBI" id="CHEBI:60344"/>
        <label>1</label>
    </ligand>
    <ligandPart>
        <name>Fe</name>
        <dbReference type="ChEBI" id="CHEBI:18248"/>
    </ligandPart>
</feature>
<evidence type="ECO:0000256" key="9">
    <source>
        <dbReference type="ARBA" id="ARBA00023002"/>
    </source>
</evidence>
<accession>A0A5C6CCF6</accession>
<evidence type="ECO:0000313" key="16">
    <source>
        <dbReference type="EMBL" id="TWU21782.1"/>
    </source>
</evidence>
<dbReference type="EMBL" id="SJPS01000009">
    <property type="protein sequence ID" value="TWU21782.1"/>
    <property type="molecule type" value="Genomic_DNA"/>
</dbReference>
<evidence type="ECO:0000313" key="17">
    <source>
        <dbReference type="Proteomes" id="UP000318437"/>
    </source>
</evidence>
<dbReference type="InterPro" id="IPR051936">
    <property type="entry name" value="Heme-iron_electron_transfer"/>
</dbReference>
<dbReference type="GO" id="GO:0046872">
    <property type="term" value="F:metal ion binding"/>
    <property type="evidence" value="ECO:0007669"/>
    <property type="project" value="UniProtKB-KW"/>
</dbReference>
<dbReference type="EC" id="1.7.99.4" evidence="16"/>
<dbReference type="Proteomes" id="UP000318437">
    <property type="component" value="Unassembled WGS sequence"/>
</dbReference>
<dbReference type="PANTHER" id="PTHR30598:SF3">
    <property type="entry name" value="RESPIRATORY NITRATE REDUCTASE 1 GAMMA CHAIN"/>
    <property type="match status" value="1"/>
</dbReference>
<evidence type="ECO:0000256" key="10">
    <source>
        <dbReference type="ARBA" id="ARBA00023004"/>
    </source>
</evidence>
<keyword evidence="2" id="KW-0813">Transport</keyword>
<feature type="domain" description="NarG-like" evidence="15">
    <location>
        <begin position="7"/>
        <end position="222"/>
    </location>
</feature>
<keyword evidence="5 14" id="KW-0812">Transmembrane</keyword>
<evidence type="ECO:0000256" key="2">
    <source>
        <dbReference type="ARBA" id="ARBA00022448"/>
    </source>
</evidence>
<proteinExistence type="predicted"/>
<evidence type="ECO:0000256" key="5">
    <source>
        <dbReference type="ARBA" id="ARBA00022692"/>
    </source>
</evidence>
<dbReference type="RefSeq" id="WP_146452730.1">
    <property type="nucleotide sequence ID" value="NZ_SJPS01000009.1"/>
</dbReference>
<dbReference type="GO" id="GO:0020037">
    <property type="term" value="F:heme binding"/>
    <property type="evidence" value="ECO:0007669"/>
    <property type="project" value="TreeGrafter"/>
</dbReference>
<dbReference type="InterPro" id="IPR036197">
    <property type="entry name" value="NarG-like_sf"/>
</dbReference>
<name>A0A5C6CCF6_9BACT</name>
<dbReference type="PANTHER" id="PTHR30598">
    <property type="entry name" value="NITRATE REDUCTASE PRIVATE CHAPERONE, REDOX ENZYME MATURATION PROTEIN REMP FAMILY"/>
    <property type="match status" value="1"/>
</dbReference>
<dbReference type="Gene3D" id="1.20.950.20">
    <property type="entry name" value="Transmembrane di-heme cytochromes, Chain C"/>
    <property type="match status" value="1"/>
</dbReference>
<evidence type="ECO:0000256" key="4">
    <source>
        <dbReference type="ARBA" id="ARBA00022617"/>
    </source>
</evidence>
<keyword evidence="17" id="KW-1185">Reference proteome</keyword>
<keyword evidence="6" id="KW-0479">Metal-binding</keyword>
<feature type="binding site" description="axial binding residue" evidence="13">
    <location>
        <position position="204"/>
    </location>
    <ligand>
        <name>heme b</name>
        <dbReference type="ChEBI" id="CHEBI:60344"/>
        <label>1</label>
    </ligand>
    <ligandPart>
        <name>Fe</name>
        <dbReference type="ChEBI" id="CHEBI:18248"/>
    </ligandPart>
</feature>
<keyword evidence="8 14" id="KW-1133">Transmembrane helix</keyword>
<sequence>MSQHFFDQFLFVALPYVCLFTFFLMTIYRYRVQSFSYSSLSSQFLENKHHFWAVVPFHYGILVVTAGHFLAFLIPRSLLAWNSKPWRLYVLEISALAFGILTLIGLVGVIVRRMSSSKVRMVTTPTDWLLFLMLLVQTVSGVSIALFYPWGSSWFATNMSPYLWSILKLDPDVTFVAAMPWLVKLHVVLAFLTIGFFPFTRLVHVLVIPNPYLWRKTQVVRWYSRKEGKT</sequence>
<dbReference type="GO" id="GO:0008940">
    <property type="term" value="F:nitrate reductase activity"/>
    <property type="evidence" value="ECO:0007669"/>
    <property type="project" value="InterPro"/>
</dbReference>
<dbReference type="GO" id="GO:0009325">
    <property type="term" value="C:nitrate reductase complex"/>
    <property type="evidence" value="ECO:0007669"/>
    <property type="project" value="InterPro"/>
</dbReference>
<dbReference type="GO" id="GO:0019645">
    <property type="term" value="P:anaerobic electron transport chain"/>
    <property type="evidence" value="ECO:0007669"/>
    <property type="project" value="TreeGrafter"/>
</dbReference>
<dbReference type="GO" id="GO:0005886">
    <property type="term" value="C:plasma membrane"/>
    <property type="evidence" value="ECO:0007669"/>
    <property type="project" value="UniProtKB-SubCell"/>
</dbReference>
<dbReference type="Pfam" id="PF02665">
    <property type="entry name" value="Nitrate_red_gam"/>
    <property type="match status" value="1"/>
</dbReference>
<keyword evidence="3" id="KW-1003">Cell membrane</keyword>
<evidence type="ECO:0000259" key="15">
    <source>
        <dbReference type="Pfam" id="PF02665"/>
    </source>
</evidence>
<evidence type="ECO:0000256" key="8">
    <source>
        <dbReference type="ARBA" id="ARBA00022989"/>
    </source>
</evidence>
<comment type="subcellular location">
    <subcellularLocation>
        <location evidence="1">Cell membrane</location>
        <topology evidence="1">Multi-pass membrane protein</topology>
    </subcellularLocation>
</comment>
<organism evidence="16 17">
    <name type="scientific">Bythopirellula polymerisocia</name>
    <dbReference type="NCBI Taxonomy" id="2528003"/>
    <lineage>
        <taxon>Bacteria</taxon>
        <taxon>Pseudomonadati</taxon>
        <taxon>Planctomycetota</taxon>
        <taxon>Planctomycetia</taxon>
        <taxon>Pirellulales</taxon>
        <taxon>Lacipirellulaceae</taxon>
        <taxon>Bythopirellula</taxon>
    </lineage>
</organism>
<gene>
    <name evidence="16" type="primary">narV</name>
    <name evidence="16" type="ORF">Pla144_44780</name>
</gene>
<comment type="caution">
    <text evidence="16">The sequence shown here is derived from an EMBL/GenBank/DDBJ whole genome shotgun (WGS) entry which is preliminary data.</text>
</comment>
<keyword evidence="11" id="KW-0534">Nitrate assimilation</keyword>
<keyword evidence="7" id="KW-0249">Electron transport</keyword>
<dbReference type="NCBIfam" id="TIGR00351">
    <property type="entry name" value="narI"/>
    <property type="match status" value="1"/>
</dbReference>
<keyword evidence="10 13" id="KW-0408">Iron</keyword>
<feature type="transmembrane region" description="Helical" evidence="14">
    <location>
        <begin position="86"/>
        <end position="107"/>
    </location>
</feature>
<dbReference type="SUPFAM" id="SSF103501">
    <property type="entry name" value="Respiratory nitrate reductase 1 gamma chain"/>
    <property type="match status" value="1"/>
</dbReference>
<reference evidence="16 17" key="1">
    <citation type="submission" date="2019-02" db="EMBL/GenBank/DDBJ databases">
        <title>Deep-cultivation of Planctomycetes and their phenomic and genomic characterization uncovers novel biology.</title>
        <authorList>
            <person name="Wiegand S."/>
            <person name="Jogler M."/>
            <person name="Boedeker C."/>
            <person name="Pinto D."/>
            <person name="Vollmers J."/>
            <person name="Rivas-Marin E."/>
            <person name="Kohn T."/>
            <person name="Peeters S.H."/>
            <person name="Heuer A."/>
            <person name="Rast P."/>
            <person name="Oberbeckmann S."/>
            <person name="Bunk B."/>
            <person name="Jeske O."/>
            <person name="Meyerdierks A."/>
            <person name="Storesund J.E."/>
            <person name="Kallscheuer N."/>
            <person name="Luecker S."/>
            <person name="Lage O.M."/>
            <person name="Pohl T."/>
            <person name="Merkel B.J."/>
            <person name="Hornburger P."/>
            <person name="Mueller R.-W."/>
            <person name="Bruemmer F."/>
            <person name="Labrenz M."/>
            <person name="Spormann A.M."/>
            <person name="Op Den Camp H."/>
            <person name="Overmann J."/>
            <person name="Amann R."/>
            <person name="Jetten M.S.M."/>
            <person name="Mascher T."/>
            <person name="Medema M.H."/>
            <person name="Devos D.P."/>
            <person name="Kaster A.-K."/>
            <person name="Ovreas L."/>
            <person name="Rohde M."/>
            <person name="Galperin M.Y."/>
            <person name="Jogler C."/>
        </authorList>
    </citation>
    <scope>NUCLEOTIDE SEQUENCE [LARGE SCALE GENOMIC DNA]</scope>
    <source>
        <strain evidence="16 17">Pla144</strain>
    </source>
</reference>
<evidence type="ECO:0000256" key="1">
    <source>
        <dbReference type="ARBA" id="ARBA00004651"/>
    </source>
</evidence>
<feature type="transmembrane region" description="Helical" evidence="14">
    <location>
        <begin position="128"/>
        <end position="150"/>
    </location>
</feature>
<dbReference type="OrthoDB" id="9788113at2"/>
<dbReference type="GO" id="GO:0042128">
    <property type="term" value="P:nitrate assimilation"/>
    <property type="evidence" value="ECO:0007669"/>
    <property type="project" value="UniProtKB-KW"/>
</dbReference>
<evidence type="ECO:0000256" key="7">
    <source>
        <dbReference type="ARBA" id="ARBA00022982"/>
    </source>
</evidence>
<feature type="transmembrane region" description="Helical" evidence="14">
    <location>
        <begin position="12"/>
        <end position="30"/>
    </location>
</feature>
<evidence type="ECO:0000256" key="14">
    <source>
        <dbReference type="SAM" id="Phobius"/>
    </source>
</evidence>